<evidence type="ECO:0000256" key="1">
    <source>
        <dbReference type="ARBA" id="ARBA00006484"/>
    </source>
</evidence>
<dbReference type="PRINTS" id="PR00081">
    <property type="entry name" value="GDHRDH"/>
</dbReference>
<dbReference type="Proteomes" id="UP000446786">
    <property type="component" value="Unassembled WGS sequence"/>
</dbReference>
<dbReference type="SUPFAM" id="SSF51735">
    <property type="entry name" value="NAD(P)-binding Rossmann-fold domains"/>
    <property type="match status" value="1"/>
</dbReference>
<dbReference type="PANTHER" id="PTHR43391">
    <property type="entry name" value="RETINOL DEHYDROGENASE-RELATED"/>
    <property type="match status" value="1"/>
</dbReference>
<dbReference type="Gene3D" id="3.40.50.720">
    <property type="entry name" value="NAD(P)-binding Rossmann-like Domain"/>
    <property type="match status" value="1"/>
</dbReference>
<name>A0A845ATI6_9SPHN</name>
<dbReference type="PANTHER" id="PTHR43391:SF14">
    <property type="entry name" value="DEHYDROGENASE_REDUCTASE SDR FAMILY PROTEIN 7-LIKE"/>
    <property type="match status" value="1"/>
</dbReference>
<dbReference type="GO" id="GO:0016491">
    <property type="term" value="F:oxidoreductase activity"/>
    <property type="evidence" value="ECO:0007669"/>
    <property type="project" value="UniProtKB-KW"/>
</dbReference>
<dbReference type="OrthoDB" id="7403165at2"/>
<gene>
    <name evidence="5" type="ORF">GRI94_13395</name>
</gene>
<evidence type="ECO:0000256" key="4">
    <source>
        <dbReference type="RuleBase" id="RU000363"/>
    </source>
</evidence>
<keyword evidence="2" id="KW-0521">NADP</keyword>
<sequence length="269" mass="29022">MTEFSGKVAAITGGASGIGLAIARKLVALGGSVVLGDIDDEKLENAATELGGNALTVRCDTSDLASVEAFAEAAFGWQGRVDLLLNNAGVGGVRGKLWEVDPEAARAHFDVNFWGVWNGCRTFAPRMIAQEHSSAIYNTGSENSFFCAVPQTAAYIAAKHAVLGMTESFREDLPEHVHAGLIIPGWVFTPLGEERFMKFGMDVADYAEIVVPQLLANERFVVSHSYNTVRVNERIDALNAAYEQYASRQDGDEAHDVRTVLAALTQKRS</sequence>
<organism evidence="5 6">
    <name type="scientific">Parerythrobacter jejuensis</name>
    <dbReference type="NCBI Taxonomy" id="795812"/>
    <lineage>
        <taxon>Bacteria</taxon>
        <taxon>Pseudomonadati</taxon>
        <taxon>Pseudomonadota</taxon>
        <taxon>Alphaproteobacteria</taxon>
        <taxon>Sphingomonadales</taxon>
        <taxon>Erythrobacteraceae</taxon>
        <taxon>Parerythrobacter</taxon>
    </lineage>
</organism>
<dbReference type="RefSeq" id="WP_160780121.1">
    <property type="nucleotide sequence ID" value="NZ_BAAAZF010000001.1"/>
</dbReference>
<dbReference type="InterPro" id="IPR002347">
    <property type="entry name" value="SDR_fam"/>
</dbReference>
<dbReference type="PRINTS" id="PR00080">
    <property type="entry name" value="SDRFAMILY"/>
</dbReference>
<protein>
    <submittedName>
        <fullName evidence="5">SDR family NAD(P)-dependent oxidoreductase</fullName>
    </submittedName>
</protein>
<comment type="similarity">
    <text evidence="1 4">Belongs to the short-chain dehydrogenases/reductases (SDR) family.</text>
</comment>
<evidence type="ECO:0000256" key="2">
    <source>
        <dbReference type="ARBA" id="ARBA00022857"/>
    </source>
</evidence>
<accession>A0A845ATI6</accession>
<keyword evidence="6" id="KW-1185">Reference proteome</keyword>
<dbReference type="EMBL" id="WTYE01000001">
    <property type="protein sequence ID" value="MXP32819.1"/>
    <property type="molecule type" value="Genomic_DNA"/>
</dbReference>
<proteinExistence type="inferred from homology"/>
<reference evidence="5 6" key="1">
    <citation type="submission" date="2019-12" db="EMBL/GenBank/DDBJ databases">
        <title>Genomic-based taxomic classification of the family Erythrobacteraceae.</title>
        <authorList>
            <person name="Xu L."/>
        </authorList>
    </citation>
    <scope>NUCLEOTIDE SEQUENCE [LARGE SCALE GENOMIC DNA]</scope>
    <source>
        <strain evidence="5 6">JCM 16677</strain>
    </source>
</reference>
<dbReference type="InterPro" id="IPR036291">
    <property type="entry name" value="NAD(P)-bd_dom_sf"/>
</dbReference>
<evidence type="ECO:0000256" key="3">
    <source>
        <dbReference type="ARBA" id="ARBA00023002"/>
    </source>
</evidence>
<evidence type="ECO:0000313" key="6">
    <source>
        <dbReference type="Proteomes" id="UP000446786"/>
    </source>
</evidence>
<dbReference type="Pfam" id="PF00106">
    <property type="entry name" value="adh_short"/>
    <property type="match status" value="1"/>
</dbReference>
<dbReference type="AlphaFoldDB" id="A0A845ATI6"/>
<dbReference type="CDD" id="cd05233">
    <property type="entry name" value="SDR_c"/>
    <property type="match status" value="1"/>
</dbReference>
<evidence type="ECO:0000313" key="5">
    <source>
        <dbReference type="EMBL" id="MXP32819.1"/>
    </source>
</evidence>
<keyword evidence="3" id="KW-0560">Oxidoreductase</keyword>
<comment type="caution">
    <text evidence="5">The sequence shown here is derived from an EMBL/GenBank/DDBJ whole genome shotgun (WGS) entry which is preliminary data.</text>
</comment>